<dbReference type="GO" id="GO:0005739">
    <property type="term" value="C:mitochondrion"/>
    <property type="evidence" value="ECO:0007669"/>
    <property type="project" value="TreeGrafter"/>
</dbReference>
<dbReference type="RefSeq" id="XP_028653199.1">
    <property type="nucleotide sequence ID" value="XM_028797366.2"/>
</dbReference>
<dbReference type="PROSITE" id="PS51620">
    <property type="entry name" value="SAM_TRM61"/>
    <property type="match status" value="1"/>
</dbReference>
<evidence type="ECO:0000313" key="10">
    <source>
        <dbReference type="Ensembl" id="ENSECRP00000001139.1"/>
    </source>
</evidence>
<dbReference type="SMR" id="A0A8C4RG55"/>
<evidence type="ECO:0000259" key="8">
    <source>
        <dbReference type="Pfam" id="PF08704"/>
    </source>
</evidence>
<sequence>MFGIPCKMQKLSRIGRTVPVSHRWISLSAVCWRSQSSNSENEDGDKHDVLSTSPEKPFLSSDPSSSSQNFMSGYTLHRRMWRKSLSPLERLSRLMPEVSLPEEVQSLKDKVEVNSSNGAHMGINNMASYSVLTKTKVEITSPANEVVEEIPKMACFGSEKSMNSHHSPFKAEDLVLAEFRKKNRVEFRKMFTLSAVGKLQCNWGLIHHRDIIGVLPGQFIPSSTGFKFLMRRPSLEEYVLLMKRGPTISYPKDMNAMLMMMDVCFGDYILETGSGSGAMSLFLSRAVGLVGRVISVEVRKDHYFTAVRNFQRWRTVWKTAREEEWPDNVTFINKDITSVAPKIAGIMFDSVALDMISPQIALPLVYQHLKEGGVCAVYLANITQVVDLLEGIRHCKMNFLCEKVTEVTHRDWRVSPARRKDGSMAPKVSPSIAEGNAETKEQVYYEHEEAEELYEHSQGKSETSNSPPFGSIPYIARPNHQQASHTAFLVKLRKYIPTLGFRETETPNLQ</sequence>
<comment type="catalytic activity">
    <reaction evidence="6">
        <text>an adenosine in mRNA + S-adenosyl-L-methionine = an N(1)-methyladenosine in mRNA + S-adenosyl-L-homocysteine + H(+)</text>
        <dbReference type="Rhea" id="RHEA:55392"/>
        <dbReference type="Rhea" id="RHEA-COMP:12414"/>
        <dbReference type="Rhea" id="RHEA-COMP:12415"/>
        <dbReference type="ChEBI" id="CHEBI:15378"/>
        <dbReference type="ChEBI" id="CHEBI:57856"/>
        <dbReference type="ChEBI" id="CHEBI:59789"/>
        <dbReference type="ChEBI" id="CHEBI:74411"/>
        <dbReference type="ChEBI" id="CHEBI:74491"/>
    </reaction>
</comment>
<evidence type="ECO:0000313" key="11">
    <source>
        <dbReference type="Proteomes" id="UP000694620"/>
    </source>
</evidence>
<name>A0A8C4RG55_ERPCA</name>
<evidence type="ECO:0000256" key="3">
    <source>
        <dbReference type="ARBA" id="ARBA00022679"/>
    </source>
</evidence>
<dbReference type="FunFam" id="3.10.330.20:FF:000003">
    <property type="entry name" value="tRNA (Adenine(58)-N(1))-methyltransferase, mitochondrial isoform X1"/>
    <property type="match status" value="1"/>
</dbReference>
<keyword evidence="4" id="KW-0949">S-adenosyl-L-methionine</keyword>
<accession>A0A8C4RG55</accession>
<dbReference type="EC" id="2.1.1.220" evidence="1"/>
<dbReference type="Gene3D" id="3.10.330.20">
    <property type="match status" value="1"/>
</dbReference>
<dbReference type="InterPro" id="IPR049470">
    <property type="entry name" value="TRM61_C"/>
</dbReference>
<feature type="domain" description="TR61B FKBP-like" evidence="9">
    <location>
        <begin position="173"/>
        <end position="225"/>
    </location>
</feature>
<dbReference type="OrthoDB" id="5585464at2759"/>
<dbReference type="Pfam" id="PF21985">
    <property type="entry name" value="TR61B_FKBP-like"/>
    <property type="match status" value="1"/>
</dbReference>
<dbReference type="GeneID" id="114648377"/>
<feature type="region of interest" description="Disordered" evidence="7">
    <location>
        <begin position="450"/>
        <end position="476"/>
    </location>
</feature>
<feature type="domain" description="tRNA (adenine(58)-N(1))-methyltransferase catalytic subunit TRM61 C-terminal" evidence="8">
    <location>
        <begin position="239"/>
        <end position="490"/>
    </location>
</feature>
<dbReference type="Gene3D" id="3.40.50.150">
    <property type="entry name" value="Vaccinia Virus protein VP39"/>
    <property type="match status" value="1"/>
</dbReference>
<dbReference type="FunFam" id="3.40.50.150:FF:000181">
    <property type="entry name" value="tRNA (Adenine(58)-N(1))-methyltransferase, mitochondrial isoform X4"/>
    <property type="match status" value="1"/>
</dbReference>
<feature type="compositionally biased region" description="Basic and acidic residues" evidence="7">
    <location>
        <begin position="450"/>
        <end position="459"/>
    </location>
</feature>
<dbReference type="InterPro" id="IPR054151">
    <property type="entry name" value="TR61B_FKBP-like"/>
</dbReference>
<evidence type="ECO:0000256" key="7">
    <source>
        <dbReference type="SAM" id="MobiDB-lite"/>
    </source>
</evidence>
<dbReference type="PANTHER" id="PTHR12133">
    <property type="entry name" value="TRNA (ADENINE(58)-N(1))-METHYLTRANSFERASE"/>
    <property type="match status" value="1"/>
</dbReference>
<evidence type="ECO:0000256" key="5">
    <source>
        <dbReference type="ARBA" id="ARBA00022694"/>
    </source>
</evidence>
<dbReference type="CTD" id="55006"/>
<protein>
    <recommendedName>
        <fullName evidence="1">tRNA (adenine(58)-N(1))-methyltransferase</fullName>
        <ecNumber evidence="1">2.1.1.220</ecNumber>
    </recommendedName>
</protein>
<dbReference type="GO" id="GO:0030488">
    <property type="term" value="P:tRNA methylation"/>
    <property type="evidence" value="ECO:0007669"/>
    <property type="project" value="InterPro"/>
</dbReference>
<reference evidence="10" key="2">
    <citation type="submission" date="2025-08" db="UniProtKB">
        <authorList>
            <consortium name="Ensembl"/>
        </authorList>
    </citation>
    <scope>IDENTIFICATION</scope>
</reference>
<dbReference type="Proteomes" id="UP000694620">
    <property type="component" value="Chromosome 3"/>
</dbReference>
<dbReference type="PANTHER" id="PTHR12133:SF1">
    <property type="entry name" value="TRNA (ADENINE(58)-N(1))-METHYLTRANSFERASE, MITOCHONDRIAL"/>
    <property type="match status" value="1"/>
</dbReference>
<evidence type="ECO:0000256" key="2">
    <source>
        <dbReference type="ARBA" id="ARBA00022603"/>
    </source>
</evidence>
<dbReference type="RefSeq" id="XP_028653200.1">
    <property type="nucleotide sequence ID" value="XM_028797367.2"/>
</dbReference>
<dbReference type="GeneTree" id="ENSGT00940000154239"/>
<proteinExistence type="predicted"/>
<dbReference type="GO" id="GO:0031515">
    <property type="term" value="C:tRNA (m1A) methyltransferase complex"/>
    <property type="evidence" value="ECO:0007669"/>
    <property type="project" value="InterPro"/>
</dbReference>
<dbReference type="CDD" id="cd02440">
    <property type="entry name" value="AdoMet_MTases"/>
    <property type="match status" value="1"/>
</dbReference>
<keyword evidence="11" id="KW-1185">Reference proteome</keyword>
<dbReference type="InterPro" id="IPR029063">
    <property type="entry name" value="SAM-dependent_MTases_sf"/>
</dbReference>
<feature type="region of interest" description="Disordered" evidence="7">
    <location>
        <begin position="36"/>
        <end position="68"/>
    </location>
</feature>
<gene>
    <name evidence="10" type="primary">trmt61b</name>
</gene>
<evidence type="ECO:0000256" key="1">
    <source>
        <dbReference type="ARBA" id="ARBA00012796"/>
    </source>
</evidence>
<dbReference type="GO" id="GO:0160107">
    <property type="term" value="F:tRNA (adenine(58)-N1)-methyltransferase activity"/>
    <property type="evidence" value="ECO:0007669"/>
    <property type="project" value="UniProtKB-EC"/>
</dbReference>
<evidence type="ECO:0000256" key="6">
    <source>
        <dbReference type="ARBA" id="ARBA00048481"/>
    </source>
</evidence>
<feature type="region of interest" description="Disordered" evidence="7">
    <location>
        <begin position="417"/>
        <end position="438"/>
    </location>
</feature>
<keyword evidence="5" id="KW-0819">tRNA processing</keyword>
<evidence type="ECO:0000256" key="4">
    <source>
        <dbReference type="ARBA" id="ARBA00022691"/>
    </source>
</evidence>
<dbReference type="Pfam" id="PF08704">
    <property type="entry name" value="GCD14"/>
    <property type="match status" value="1"/>
</dbReference>
<keyword evidence="2" id="KW-0489">Methyltransferase</keyword>
<reference evidence="10" key="3">
    <citation type="submission" date="2025-09" db="UniProtKB">
        <authorList>
            <consortium name="Ensembl"/>
        </authorList>
    </citation>
    <scope>IDENTIFICATION</scope>
</reference>
<dbReference type="Ensembl" id="ENSECRT00000001162.1">
    <property type="protein sequence ID" value="ENSECRP00000001139.1"/>
    <property type="gene ID" value="ENSECRG00000000789.1"/>
</dbReference>
<reference evidence="10" key="1">
    <citation type="submission" date="2021-06" db="EMBL/GenBank/DDBJ databases">
        <authorList>
            <consortium name="Wellcome Sanger Institute Data Sharing"/>
        </authorList>
    </citation>
    <scope>NUCLEOTIDE SEQUENCE [LARGE SCALE GENOMIC DNA]</scope>
</reference>
<dbReference type="AlphaFoldDB" id="A0A8C4RG55"/>
<dbReference type="SUPFAM" id="SSF53335">
    <property type="entry name" value="S-adenosyl-L-methionine-dependent methyltransferases"/>
    <property type="match status" value="1"/>
</dbReference>
<evidence type="ECO:0000259" key="9">
    <source>
        <dbReference type="Pfam" id="PF21985"/>
    </source>
</evidence>
<organism evidence="10 11">
    <name type="scientific">Erpetoichthys calabaricus</name>
    <name type="common">Rope fish</name>
    <name type="synonym">Calamoichthys calabaricus</name>
    <dbReference type="NCBI Taxonomy" id="27687"/>
    <lineage>
        <taxon>Eukaryota</taxon>
        <taxon>Metazoa</taxon>
        <taxon>Chordata</taxon>
        <taxon>Craniata</taxon>
        <taxon>Vertebrata</taxon>
        <taxon>Euteleostomi</taxon>
        <taxon>Actinopterygii</taxon>
        <taxon>Polypteriformes</taxon>
        <taxon>Polypteridae</taxon>
        <taxon>Erpetoichthys</taxon>
    </lineage>
</organism>
<dbReference type="InterPro" id="IPR014816">
    <property type="entry name" value="tRNA_MeTrfase_Gcd14"/>
</dbReference>
<keyword evidence="3" id="KW-0808">Transferase</keyword>